<keyword evidence="2" id="KW-1185">Reference proteome</keyword>
<name>A0A1Q9W523_9MYCO</name>
<dbReference type="RefSeq" id="WP_070945099.1">
    <property type="nucleotide sequence ID" value="NZ_MLCL01000086.1"/>
</dbReference>
<evidence type="ECO:0000313" key="1">
    <source>
        <dbReference type="EMBL" id="OHU00056.1"/>
    </source>
</evidence>
<sequence length="289" mass="32419">MDTPFVGSEAIKAGLIAKHQLRSRRGPFAAVFPDVYTLRSAELTIPHRAAAAWLWSRRAGVLAGLTASALHGAEYIEDTLPIELVWPSRRPPNGIATLKMTLASDEVTDHRGLPLTTVGRTAFDLGRRGHLIDAVARLDALGHASGFRVDDVLRVAENHRGARGVRQLSTALDLYDPGSESPKETWLRLLIIRAGYPRPTTQIPVTSVDGRRRYRLDMGWEERKLAVEYDGDHHRRDPQQFAHDIIRTEDLDELGWTRVRVAKRHNTGEVLQRLSRAWTATVRSDREIA</sequence>
<dbReference type="Proteomes" id="UP000179636">
    <property type="component" value="Unassembled WGS sequence"/>
</dbReference>
<dbReference type="SUPFAM" id="SSF52980">
    <property type="entry name" value="Restriction endonuclease-like"/>
    <property type="match status" value="1"/>
</dbReference>
<accession>A0A1Q9W523</accession>
<organism evidence="1 2">
    <name type="scientific">Mycobacterium syngnathidarum</name>
    <dbReference type="NCBI Taxonomy" id="1908205"/>
    <lineage>
        <taxon>Bacteria</taxon>
        <taxon>Bacillati</taxon>
        <taxon>Actinomycetota</taxon>
        <taxon>Actinomycetes</taxon>
        <taxon>Mycobacteriales</taxon>
        <taxon>Mycobacteriaceae</taxon>
        <taxon>Mycobacterium</taxon>
    </lineage>
</organism>
<evidence type="ECO:0008006" key="3">
    <source>
        <dbReference type="Google" id="ProtNLM"/>
    </source>
</evidence>
<dbReference type="AlphaFoldDB" id="A0A1Q9W523"/>
<dbReference type="EMBL" id="MLHV01000010">
    <property type="protein sequence ID" value="OHU00056.1"/>
    <property type="molecule type" value="Genomic_DNA"/>
</dbReference>
<dbReference type="STRING" id="1908205.BKG60_24260"/>
<accession>A0A1S1K101</accession>
<proteinExistence type="predicted"/>
<protein>
    <recommendedName>
        <fullName evidence="3">DUF559 domain-containing protein</fullName>
    </recommendedName>
</protein>
<dbReference type="OrthoDB" id="4390288at2"/>
<dbReference type="InterPro" id="IPR011335">
    <property type="entry name" value="Restrct_endonuc-II-like"/>
</dbReference>
<dbReference type="Gene3D" id="3.40.960.10">
    <property type="entry name" value="VSR Endonuclease"/>
    <property type="match status" value="1"/>
</dbReference>
<comment type="caution">
    <text evidence="1">The sequence shown here is derived from an EMBL/GenBank/DDBJ whole genome shotgun (WGS) entry which is preliminary data.</text>
</comment>
<evidence type="ECO:0000313" key="2">
    <source>
        <dbReference type="Proteomes" id="UP000179636"/>
    </source>
</evidence>
<gene>
    <name evidence="1" type="ORF">BKG61_13040</name>
</gene>
<reference evidence="1 2" key="1">
    <citation type="submission" date="2016-10" db="EMBL/GenBank/DDBJ databases">
        <title>Evaluation of Human, Animal and Environmental Mycobacterium chelonae Isolates by Core Genome Phylogenomic Analysis, Targeted Gene Comparison, and Anti-microbial Susceptibility Patterns: A Tale of Mistaken Identities.</title>
        <authorList>
            <person name="Fogelson S.B."/>
            <person name="Camus A.C."/>
            <person name="Lorenz W."/>
            <person name="Vasireddy R."/>
            <person name="Vasireddy S."/>
            <person name="Smith T."/>
            <person name="Brown-Elliott B.A."/>
            <person name="Wallace R.J.Jr."/>
            <person name="Hasan N.A."/>
            <person name="Reischl U."/>
            <person name="Sanchez S."/>
        </authorList>
    </citation>
    <scope>NUCLEOTIDE SEQUENCE [LARGE SCALE GENOMIC DNA]</scope>
    <source>
        <strain evidence="1 2">24999</strain>
    </source>
</reference>